<gene>
    <name evidence="1" type="ORF">O6H91_21G069100</name>
</gene>
<protein>
    <submittedName>
        <fullName evidence="1">Uncharacterized protein</fullName>
    </submittedName>
</protein>
<proteinExistence type="predicted"/>
<name>A0ACC2ALR8_DIPCM</name>
<dbReference type="EMBL" id="CM055112">
    <property type="protein sequence ID" value="KAJ7518442.1"/>
    <property type="molecule type" value="Genomic_DNA"/>
</dbReference>
<evidence type="ECO:0000313" key="1">
    <source>
        <dbReference type="EMBL" id="KAJ7518442.1"/>
    </source>
</evidence>
<reference evidence="2" key="1">
    <citation type="journal article" date="2024" name="Proc. Natl. Acad. Sci. U.S.A.">
        <title>Extraordinary preservation of gene collinearity over three hundred million years revealed in homosporous lycophytes.</title>
        <authorList>
            <person name="Li C."/>
            <person name="Wickell D."/>
            <person name="Kuo L.Y."/>
            <person name="Chen X."/>
            <person name="Nie B."/>
            <person name="Liao X."/>
            <person name="Peng D."/>
            <person name="Ji J."/>
            <person name="Jenkins J."/>
            <person name="Williams M."/>
            <person name="Shu S."/>
            <person name="Plott C."/>
            <person name="Barry K."/>
            <person name="Rajasekar S."/>
            <person name="Grimwood J."/>
            <person name="Han X."/>
            <person name="Sun S."/>
            <person name="Hou Z."/>
            <person name="He W."/>
            <person name="Dai G."/>
            <person name="Sun C."/>
            <person name="Schmutz J."/>
            <person name="Leebens-Mack J.H."/>
            <person name="Li F.W."/>
            <person name="Wang L."/>
        </authorList>
    </citation>
    <scope>NUCLEOTIDE SEQUENCE [LARGE SCALE GENOMIC DNA]</scope>
    <source>
        <strain evidence="2">cv. PW_Plant_1</strain>
    </source>
</reference>
<organism evidence="1 2">
    <name type="scientific">Diphasiastrum complanatum</name>
    <name type="common">Issler's clubmoss</name>
    <name type="synonym">Lycopodium complanatum</name>
    <dbReference type="NCBI Taxonomy" id="34168"/>
    <lineage>
        <taxon>Eukaryota</taxon>
        <taxon>Viridiplantae</taxon>
        <taxon>Streptophyta</taxon>
        <taxon>Embryophyta</taxon>
        <taxon>Tracheophyta</taxon>
        <taxon>Lycopodiopsida</taxon>
        <taxon>Lycopodiales</taxon>
        <taxon>Lycopodiaceae</taxon>
        <taxon>Lycopodioideae</taxon>
        <taxon>Diphasiastrum</taxon>
    </lineage>
</organism>
<accession>A0ACC2ALR8</accession>
<comment type="caution">
    <text evidence="1">The sequence shown here is derived from an EMBL/GenBank/DDBJ whole genome shotgun (WGS) entry which is preliminary data.</text>
</comment>
<evidence type="ECO:0000313" key="2">
    <source>
        <dbReference type="Proteomes" id="UP001162992"/>
    </source>
</evidence>
<sequence>MSHFAGRSPSFAVSLAVFYLLVQCGSANGVQFRDKDKFPAHSNFVKSQYYRDAKFQIALCGQDPSVCKDPVKNPGGGTTCCFSRFCSDLSVDRNNCGSCGNSCGYGINCCNGSCVNLFNNKNHCGNCQTPCFGNAQCEFGMCGYGGYDNVGPKSMSPKHW</sequence>
<keyword evidence="2" id="KW-1185">Reference proteome</keyword>
<dbReference type="Proteomes" id="UP001162992">
    <property type="component" value="Chromosome 21"/>
</dbReference>